<name>A0A9W8DJ87_9FUNG</name>
<dbReference type="InterPro" id="IPR004045">
    <property type="entry name" value="Glutathione_S-Trfase_N"/>
</dbReference>
<accession>A0A9W8DJ87</accession>
<dbReference type="SUPFAM" id="SSF52833">
    <property type="entry name" value="Thioredoxin-like"/>
    <property type="match status" value="1"/>
</dbReference>
<comment type="caution">
    <text evidence="2">The sequence shown here is derived from an EMBL/GenBank/DDBJ whole genome shotgun (WGS) entry which is preliminary data.</text>
</comment>
<dbReference type="InterPro" id="IPR036282">
    <property type="entry name" value="Glutathione-S-Trfase_C_sf"/>
</dbReference>
<sequence>MPLERLPVLVFNQEDKEDLAISESDVIVHYLAYKFGFISPDLAVAVKQEQVRAQFDDATFLWMEAYFKNNETARPHFDELIKVVVCKHEELLEKYGSNGHYFANELTYPDISVLISLTSFKRFEIDEIMEEKAPSLKKLIKTIREEIDDKEVQLKQYD</sequence>
<feature type="domain" description="GST N-terminal" evidence="1">
    <location>
        <begin position="1"/>
        <end position="39"/>
    </location>
</feature>
<dbReference type="OrthoDB" id="414243at2759"/>
<dbReference type="EMBL" id="JANBPU010000606">
    <property type="protein sequence ID" value="KAJ1910250.1"/>
    <property type="molecule type" value="Genomic_DNA"/>
</dbReference>
<dbReference type="SUPFAM" id="SSF47616">
    <property type="entry name" value="GST C-terminal domain-like"/>
    <property type="match status" value="1"/>
</dbReference>
<keyword evidence="3" id="KW-1185">Reference proteome</keyword>
<proteinExistence type="predicted"/>
<dbReference type="InterPro" id="IPR004046">
    <property type="entry name" value="GST_C"/>
</dbReference>
<evidence type="ECO:0000313" key="3">
    <source>
        <dbReference type="Proteomes" id="UP001150538"/>
    </source>
</evidence>
<reference evidence="2" key="1">
    <citation type="submission" date="2022-07" db="EMBL/GenBank/DDBJ databases">
        <title>Phylogenomic reconstructions and comparative analyses of Kickxellomycotina fungi.</title>
        <authorList>
            <person name="Reynolds N.K."/>
            <person name="Stajich J.E."/>
            <person name="Barry K."/>
            <person name="Grigoriev I.V."/>
            <person name="Crous P."/>
            <person name="Smith M.E."/>
        </authorList>
    </citation>
    <scope>NUCLEOTIDE SEQUENCE</scope>
    <source>
        <strain evidence="2">NBRC 100468</strain>
    </source>
</reference>
<dbReference type="AlphaFoldDB" id="A0A9W8DJ87"/>
<dbReference type="Pfam" id="PF14497">
    <property type="entry name" value="GST_C_3"/>
    <property type="match status" value="1"/>
</dbReference>
<dbReference type="Gene3D" id="3.40.30.10">
    <property type="entry name" value="Glutaredoxin"/>
    <property type="match status" value="1"/>
</dbReference>
<dbReference type="PROSITE" id="PS50404">
    <property type="entry name" value="GST_NTER"/>
    <property type="match status" value="1"/>
</dbReference>
<dbReference type="InterPro" id="IPR036249">
    <property type="entry name" value="Thioredoxin-like_sf"/>
</dbReference>
<dbReference type="Gene3D" id="1.20.1050.10">
    <property type="match status" value="1"/>
</dbReference>
<gene>
    <name evidence="2" type="ORF">H4219_006251</name>
</gene>
<protein>
    <recommendedName>
        <fullName evidence="1">GST N-terminal domain-containing protein</fullName>
    </recommendedName>
</protein>
<evidence type="ECO:0000313" key="2">
    <source>
        <dbReference type="EMBL" id="KAJ1910250.1"/>
    </source>
</evidence>
<evidence type="ECO:0000259" key="1">
    <source>
        <dbReference type="PROSITE" id="PS50404"/>
    </source>
</evidence>
<dbReference type="Proteomes" id="UP001150538">
    <property type="component" value="Unassembled WGS sequence"/>
</dbReference>
<organism evidence="2 3">
    <name type="scientific">Mycoemilia scoparia</name>
    <dbReference type="NCBI Taxonomy" id="417184"/>
    <lineage>
        <taxon>Eukaryota</taxon>
        <taxon>Fungi</taxon>
        <taxon>Fungi incertae sedis</taxon>
        <taxon>Zoopagomycota</taxon>
        <taxon>Kickxellomycotina</taxon>
        <taxon>Kickxellomycetes</taxon>
        <taxon>Kickxellales</taxon>
        <taxon>Kickxellaceae</taxon>
        <taxon>Mycoemilia</taxon>
    </lineage>
</organism>